<dbReference type="EMBL" id="MFDU01000014">
    <property type="protein sequence ID" value="OGE64459.1"/>
    <property type="molecule type" value="Genomic_DNA"/>
</dbReference>
<evidence type="ECO:0000313" key="2">
    <source>
        <dbReference type="EMBL" id="OGE64459.1"/>
    </source>
</evidence>
<evidence type="ECO:0000256" key="1">
    <source>
        <dbReference type="SAM" id="Phobius"/>
    </source>
</evidence>
<protein>
    <recommendedName>
        <fullName evidence="4">Inhibitor I9 domain-containing protein</fullName>
    </recommendedName>
</protein>
<evidence type="ECO:0008006" key="4">
    <source>
        <dbReference type="Google" id="ProtNLM"/>
    </source>
</evidence>
<keyword evidence="1" id="KW-1133">Transmembrane helix</keyword>
<proteinExistence type="predicted"/>
<dbReference type="SUPFAM" id="SSF54897">
    <property type="entry name" value="Protease propeptides/inhibitors"/>
    <property type="match status" value="1"/>
</dbReference>
<name>A0A1F5MGI1_9BACT</name>
<reference evidence="2 3" key="1">
    <citation type="journal article" date="2016" name="Nat. Commun.">
        <title>Thousands of microbial genomes shed light on interconnected biogeochemical processes in an aquifer system.</title>
        <authorList>
            <person name="Anantharaman K."/>
            <person name="Brown C.T."/>
            <person name="Hug L.A."/>
            <person name="Sharon I."/>
            <person name="Castelle C.J."/>
            <person name="Probst A.J."/>
            <person name="Thomas B.C."/>
            <person name="Singh A."/>
            <person name="Wilkins M.J."/>
            <person name="Karaoz U."/>
            <person name="Brodie E.L."/>
            <person name="Williams K.H."/>
            <person name="Hubbard S.S."/>
            <person name="Banfield J.F."/>
        </authorList>
    </citation>
    <scope>NUCLEOTIDE SEQUENCE [LARGE SCALE GENOMIC DNA]</scope>
</reference>
<accession>A0A1F5MGI1</accession>
<feature type="transmembrane region" description="Helical" evidence="1">
    <location>
        <begin position="7"/>
        <end position="28"/>
    </location>
</feature>
<gene>
    <name evidence="2" type="ORF">A3J13_02000</name>
</gene>
<sequence length="179" mass="19776">MQKGFSVVILIIIVLVFTAVMFIPIPYYQKDTFCIMIYPTKCYGGWQLSQPLWKRIFLGITQQSISSQPTPSPSPAPFDINTSKYDSLTAKVKSEGVIRVIVSLNISGGDEQAIAEAQDKLLNELSFYNVSSATKFKYTPAVALEVNEGVLNFLVSSPDIKNIEEDQVISIPDCNKGPC</sequence>
<dbReference type="Proteomes" id="UP000183317">
    <property type="component" value="Unassembled WGS sequence"/>
</dbReference>
<evidence type="ECO:0000313" key="3">
    <source>
        <dbReference type="Proteomes" id="UP000183317"/>
    </source>
</evidence>
<organism evidence="2 3">
    <name type="scientific">Candidatus Daviesbacteria bacterium RIFCSPLOWO2_02_FULL_36_8</name>
    <dbReference type="NCBI Taxonomy" id="1797793"/>
    <lineage>
        <taxon>Bacteria</taxon>
        <taxon>Candidatus Daviesiibacteriota</taxon>
    </lineage>
</organism>
<comment type="caution">
    <text evidence="2">The sequence shown here is derived from an EMBL/GenBank/DDBJ whole genome shotgun (WGS) entry which is preliminary data.</text>
</comment>
<keyword evidence="1" id="KW-0472">Membrane</keyword>
<keyword evidence="1" id="KW-0812">Transmembrane</keyword>
<dbReference type="AlphaFoldDB" id="A0A1F5MGI1"/>